<keyword evidence="2" id="KW-1185">Reference proteome</keyword>
<dbReference type="STRING" id="1586287.BBK82_05945"/>
<sequence>MSTWEVAVPELATMSITVTLAPRVRCGLHALLHDHLTRLSVRPAGEPGGGTVNQVTGTVIGTVIQARDINGDVNLGNKPFWRR</sequence>
<dbReference type="RefSeq" id="WP_065914099.1">
    <property type="nucleotide sequence ID" value="NZ_CP016793.1"/>
</dbReference>
<proteinExistence type="predicted"/>
<dbReference type="KEGG" id="led:BBK82_05945"/>
<accession>A0A1B2HD87</accession>
<dbReference type="AlphaFoldDB" id="A0A1B2HD87"/>
<dbReference type="Proteomes" id="UP000093053">
    <property type="component" value="Chromosome"/>
</dbReference>
<dbReference type="EMBL" id="CP016793">
    <property type="protein sequence ID" value="ANZ35690.1"/>
    <property type="molecule type" value="Genomic_DNA"/>
</dbReference>
<name>A0A1B2HD87_9PSEU</name>
<gene>
    <name evidence="1" type="ORF">BBK82_05945</name>
</gene>
<protein>
    <submittedName>
        <fullName evidence="1">Uncharacterized protein</fullName>
    </submittedName>
</protein>
<evidence type="ECO:0000313" key="1">
    <source>
        <dbReference type="EMBL" id="ANZ35690.1"/>
    </source>
</evidence>
<organism evidence="1 2">
    <name type="scientific">Lentzea guizhouensis</name>
    <dbReference type="NCBI Taxonomy" id="1586287"/>
    <lineage>
        <taxon>Bacteria</taxon>
        <taxon>Bacillati</taxon>
        <taxon>Actinomycetota</taxon>
        <taxon>Actinomycetes</taxon>
        <taxon>Pseudonocardiales</taxon>
        <taxon>Pseudonocardiaceae</taxon>
        <taxon>Lentzea</taxon>
    </lineage>
</organism>
<reference evidence="1 2" key="1">
    <citation type="submission" date="2016-07" db="EMBL/GenBank/DDBJ databases">
        <title>Complete genome sequence of the Lentzea guizhouensis DHS C013.</title>
        <authorList>
            <person name="Cao C."/>
        </authorList>
    </citation>
    <scope>NUCLEOTIDE SEQUENCE [LARGE SCALE GENOMIC DNA]</scope>
    <source>
        <strain evidence="1 2">DHS C013</strain>
    </source>
</reference>
<evidence type="ECO:0000313" key="2">
    <source>
        <dbReference type="Proteomes" id="UP000093053"/>
    </source>
</evidence>